<evidence type="ECO:0000256" key="7">
    <source>
        <dbReference type="ARBA" id="ARBA00022723"/>
    </source>
</evidence>
<dbReference type="Gene3D" id="1.10.630.10">
    <property type="entry name" value="Cytochrome P450"/>
    <property type="match status" value="1"/>
</dbReference>
<dbReference type="GO" id="GO:0016705">
    <property type="term" value="F:oxidoreductase activity, acting on paired donors, with incorporation or reduction of molecular oxygen"/>
    <property type="evidence" value="ECO:0007669"/>
    <property type="project" value="InterPro"/>
</dbReference>
<evidence type="ECO:0000256" key="20">
    <source>
        <dbReference type="PIRSR" id="PIRSR602403-1"/>
    </source>
</evidence>
<keyword evidence="14" id="KW-0560">Oxidoreductase</keyword>
<dbReference type="SUPFAM" id="SSF48264">
    <property type="entry name" value="Cytochrome P450"/>
    <property type="match status" value="1"/>
</dbReference>
<evidence type="ECO:0000256" key="14">
    <source>
        <dbReference type="ARBA" id="ARBA00023033"/>
    </source>
</evidence>
<dbReference type="OrthoDB" id="6500128at2759"/>
<sequence length="1310" mass="145257">MDEKTWTVSKNPFLSSVKSSASSMEFPSQNNEEHFTAIVCLKNRCSLMDPPPREAAASGNMHAMMLGRASQNPVAAALLIALAVVLISTMALFSAPPSQHAAAKAGPPSVPGYWLPFLGHGPQFLLNKDGFLAGLRERYPEGIFSLMMMGKKHHIIHDPALSSALMNRPRTSHEQGWIAIRMLTASFGLRKQDQTTYTKLAHETPDLFKHMLSEPGLSNLVDAMVDQVKTRIAEFVTFSSSTADQTDWERSSDVDVMRNSKGETFAEADLMSLTRHFVAATANPALFGTDFVENFPDFWELLWMLDDGIVLMAANVPAWIPWPRLQRAKTARRRMLARTLEFEAAMDRYLRGEDPGAKWQNLDNVSTFVKSRIELFRARGLPLEARASCDVGLSWAMNANSNALIFWLVFELYRDPVLLEMVREEIAPFFKVSQPGNEFGSAVWIAPELESLDLDGLINHCPHLKAAYLETLRVYTGVWTVEWLTEDVTLERRGKNSEAYFLHKGDLAHKAHELHQLDADYFPNPKAWQHDRFLKETKDENGRHVQTVDVGTLRPYGGGPSMCKGRAFAIREMLLYASFIISFYDMIPPEGVSWEEPAMIPRLSPRSSLLCPRCSFRQPRSRPAWLPRLPIASSRPFRTSVSSRREPPPPPPPPPKTATDAVKLSAILPKTAPSGPGAPKKNNDPLASVDKSAAEQRKADWAIIREMSRYLWPKDGFGTKVRVGVAVSLLMGAKLLNVQVPFYFKSIVDSMNIDFAAVGGTAAAVAGSMIVAYGAARVGATVFQELRNAVFASVAQKAIRGVARNVFDHLLRLDLNFHLSKQTGGLTRAIDRGTKGISFLLTSMVFHIIPTALEISLVCGILTWQYGAKFAAITALTMVGYTAFTIWTTAWRTKFRRQANAADNKASTVAVDSLINYEAVKHFNNEKFEVARYDKALGEYEKSSIKVATSLAFLNSGQNIIFSSALTAMMYFAADGVATGALTVGDLVMVNQLVFQLSVPLNFLGSVYRELRQSLLDMETLFNLQKVNVSIKDKADAKPLALARGGEIRFENVRFGYHPDRPILKDLSVTIPAGKKVAIVGPSGCGKSTLLRLLFRSYDVQGGRILIDDQDIRDVTVDSLRKAIGVVPQDTPLFNDTVEHNIRYGRIDASHEDVVAAAKRARMHDTIEKLPDGYSTKVGERGMMISGGEKQRLAVSRLLLKDPPLLFFDEATSALDTHTEQALMTNINGILREKGRTSVFVAHRLRTIFDSDMIIVLKDGRVAEMGTHRELIDRAGVYSELWSAQEMLFDEDGNDKEGKVTKGGAKNPPS</sequence>
<dbReference type="GO" id="GO:0006879">
    <property type="term" value="P:intracellular iron ion homeostasis"/>
    <property type="evidence" value="ECO:0007669"/>
    <property type="project" value="TreeGrafter"/>
</dbReference>
<keyword evidence="15 22" id="KW-0472">Membrane</keyword>
<organism evidence="25 26">
    <name type="scientific">Epichloe festucae (strain Fl1)</name>
    <dbReference type="NCBI Taxonomy" id="877507"/>
    <lineage>
        <taxon>Eukaryota</taxon>
        <taxon>Fungi</taxon>
        <taxon>Dikarya</taxon>
        <taxon>Ascomycota</taxon>
        <taxon>Pezizomycotina</taxon>
        <taxon>Sordariomycetes</taxon>
        <taxon>Hypocreomycetidae</taxon>
        <taxon>Hypocreales</taxon>
        <taxon>Clavicipitaceae</taxon>
        <taxon>Epichloe</taxon>
    </lineage>
</organism>
<evidence type="ECO:0000313" key="26">
    <source>
        <dbReference type="Proteomes" id="UP000594364"/>
    </source>
</evidence>
<dbReference type="Pfam" id="PF00067">
    <property type="entry name" value="p450"/>
    <property type="match status" value="1"/>
</dbReference>
<evidence type="ECO:0000256" key="6">
    <source>
        <dbReference type="ARBA" id="ARBA00022692"/>
    </source>
</evidence>
<comment type="similarity">
    <text evidence="17">Belongs to the ABC transporter superfamily. ABCB family. Heavy Metal importer (TC 3.A.1.210) subfamily.</text>
</comment>
<dbReference type="GO" id="GO:0005524">
    <property type="term" value="F:ATP binding"/>
    <property type="evidence" value="ECO:0007669"/>
    <property type="project" value="UniProtKB-KW"/>
</dbReference>
<dbReference type="CDD" id="cd18582">
    <property type="entry name" value="ABC_6TM_ATM1_ABCB7"/>
    <property type="match status" value="1"/>
</dbReference>
<evidence type="ECO:0000256" key="4">
    <source>
        <dbReference type="ARBA" id="ARBA00011738"/>
    </source>
</evidence>
<evidence type="ECO:0000256" key="1">
    <source>
        <dbReference type="ARBA" id="ARBA00001971"/>
    </source>
</evidence>
<keyword evidence="12 22" id="KW-1133">Transmembrane helix</keyword>
<dbReference type="GO" id="GO:0004497">
    <property type="term" value="F:monooxygenase activity"/>
    <property type="evidence" value="ECO:0007669"/>
    <property type="project" value="UniProtKB-KW"/>
</dbReference>
<dbReference type="GO" id="GO:0140359">
    <property type="term" value="F:ABC-type transporter activity"/>
    <property type="evidence" value="ECO:0007669"/>
    <property type="project" value="InterPro"/>
</dbReference>
<dbReference type="GO" id="GO:0005743">
    <property type="term" value="C:mitochondrial inner membrane"/>
    <property type="evidence" value="ECO:0007669"/>
    <property type="project" value="UniProtKB-SubCell"/>
</dbReference>
<dbReference type="Gene3D" id="3.40.50.300">
    <property type="entry name" value="P-loop containing nucleotide triphosphate hydrolases"/>
    <property type="match status" value="1"/>
</dbReference>
<evidence type="ECO:0000256" key="15">
    <source>
        <dbReference type="ARBA" id="ARBA00023136"/>
    </source>
</evidence>
<keyword evidence="11" id="KW-1278">Translocase</keyword>
<keyword evidence="9" id="KW-0067">ATP-binding</keyword>
<evidence type="ECO:0000256" key="16">
    <source>
        <dbReference type="ARBA" id="ARBA00023180"/>
    </source>
</evidence>
<evidence type="ECO:0000256" key="21">
    <source>
        <dbReference type="SAM" id="MobiDB-lite"/>
    </source>
</evidence>
<dbReference type="Pfam" id="PF00664">
    <property type="entry name" value="ABC_membrane"/>
    <property type="match status" value="1"/>
</dbReference>
<feature type="binding site" description="axial binding residue" evidence="20">
    <location>
        <position position="563"/>
    </location>
    <ligand>
        <name>heme</name>
        <dbReference type="ChEBI" id="CHEBI:30413"/>
    </ligand>
    <ligandPart>
        <name>Fe</name>
        <dbReference type="ChEBI" id="CHEBI:18248"/>
    </ligandPart>
</feature>
<dbReference type="Proteomes" id="UP000594364">
    <property type="component" value="Chromosome 1"/>
</dbReference>
<keyword evidence="26" id="KW-1185">Reference proteome</keyword>
<evidence type="ECO:0000259" key="24">
    <source>
        <dbReference type="PROSITE" id="PS50929"/>
    </source>
</evidence>
<evidence type="ECO:0000256" key="13">
    <source>
        <dbReference type="ARBA" id="ARBA00023004"/>
    </source>
</evidence>
<evidence type="ECO:0000256" key="22">
    <source>
        <dbReference type="SAM" id="Phobius"/>
    </source>
</evidence>
<keyword evidence="5" id="KW-0813">Transport</keyword>
<evidence type="ECO:0000259" key="23">
    <source>
        <dbReference type="PROSITE" id="PS50893"/>
    </source>
</evidence>
<reference evidence="25 26" key="1">
    <citation type="journal article" date="2018" name="PLoS Genet.">
        <title>Repeat elements organise 3D genome structure and mediate transcription in the filamentous fungus Epichloe festucae.</title>
        <authorList>
            <person name="Winter D.J."/>
            <person name="Ganley A.R.D."/>
            <person name="Young C.A."/>
            <person name="Liachko I."/>
            <person name="Schardl C.L."/>
            <person name="Dupont P.Y."/>
            <person name="Berry D."/>
            <person name="Ram A."/>
            <person name="Scott B."/>
            <person name="Cox M.P."/>
        </authorList>
    </citation>
    <scope>NUCLEOTIDE SEQUENCE [LARGE SCALE GENOMIC DNA]</scope>
    <source>
        <strain evidence="25 26">Fl1</strain>
    </source>
</reference>
<dbReference type="FunFam" id="3.40.50.300:FF:000186">
    <property type="entry name" value="ATP-binding cassette sub-family B member 7, mitochondrial"/>
    <property type="match status" value="1"/>
</dbReference>
<dbReference type="InterPro" id="IPR011527">
    <property type="entry name" value="ABC1_TM_dom"/>
</dbReference>
<keyword evidence="16" id="KW-0325">Glycoprotein</keyword>
<feature type="transmembrane region" description="Helical" evidence="22">
    <location>
        <begin position="74"/>
        <end position="95"/>
    </location>
</feature>
<proteinExistence type="inferred from homology"/>
<dbReference type="InterPro" id="IPR036640">
    <property type="entry name" value="ABC1_TM_sf"/>
</dbReference>
<dbReference type="PROSITE" id="PS50893">
    <property type="entry name" value="ABC_TRANSPORTER_2"/>
    <property type="match status" value="1"/>
</dbReference>
<dbReference type="SMART" id="SM00382">
    <property type="entry name" value="AAA"/>
    <property type="match status" value="1"/>
</dbReference>
<dbReference type="PROSITE" id="PS50929">
    <property type="entry name" value="ABC_TM1F"/>
    <property type="match status" value="1"/>
</dbReference>
<dbReference type="SUPFAM" id="SSF90123">
    <property type="entry name" value="ABC transporter transmembrane region"/>
    <property type="match status" value="1"/>
</dbReference>
<keyword evidence="10" id="KW-0809">Transit peptide</keyword>
<accession>A0A7S9PRZ9</accession>
<protein>
    <recommendedName>
        <fullName evidence="18">Iron-sulfur clusters transporter ATM1, mitochondrial</fullName>
    </recommendedName>
    <alternativeName>
        <fullName evidence="19">Iron-sulfur clusters transporter atm1, mitochondrial</fullName>
    </alternativeName>
</protein>
<evidence type="ECO:0000256" key="12">
    <source>
        <dbReference type="ARBA" id="ARBA00022989"/>
    </source>
</evidence>
<keyword evidence="13 20" id="KW-0408">Iron</keyword>
<evidence type="ECO:0000256" key="2">
    <source>
        <dbReference type="ARBA" id="ARBA00004448"/>
    </source>
</evidence>
<dbReference type="CDD" id="cd03253">
    <property type="entry name" value="ABCC_ATM1_transporter"/>
    <property type="match status" value="1"/>
</dbReference>
<feature type="domain" description="ABC transporter" evidence="23">
    <location>
        <begin position="1048"/>
        <end position="1284"/>
    </location>
</feature>
<evidence type="ECO:0000256" key="8">
    <source>
        <dbReference type="ARBA" id="ARBA00022741"/>
    </source>
</evidence>
<dbReference type="SUPFAM" id="SSF52540">
    <property type="entry name" value="P-loop containing nucleoside triphosphate hydrolases"/>
    <property type="match status" value="1"/>
</dbReference>
<name>A0A7S9PRZ9_EPIFF</name>
<evidence type="ECO:0000256" key="3">
    <source>
        <dbReference type="ARBA" id="ARBA00010617"/>
    </source>
</evidence>
<dbReference type="InterPro" id="IPR027417">
    <property type="entry name" value="P-loop_NTPase"/>
</dbReference>
<comment type="subcellular location">
    <subcellularLocation>
        <location evidence="2">Mitochondrion inner membrane</location>
        <topology evidence="2">Multi-pass membrane protein</topology>
    </subcellularLocation>
</comment>
<evidence type="ECO:0000256" key="5">
    <source>
        <dbReference type="ARBA" id="ARBA00022448"/>
    </source>
</evidence>
<dbReference type="Gene3D" id="1.20.1560.10">
    <property type="entry name" value="ABC transporter type 1, transmembrane domain"/>
    <property type="match status" value="1"/>
</dbReference>
<keyword evidence="14" id="KW-0503">Monooxygenase</keyword>
<gene>
    <name evidence="25" type="ORF">C2857_004086</name>
</gene>
<evidence type="ECO:0000256" key="18">
    <source>
        <dbReference type="ARBA" id="ARBA00039906"/>
    </source>
</evidence>
<dbReference type="PROSITE" id="PS00211">
    <property type="entry name" value="ABC_TRANSPORTER_1"/>
    <property type="match status" value="1"/>
</dbReference>
<dbReference type="InterPro" id="IPR003439">
    <property type="entry name" value="ABC_transporter-like_ATP-bd"/>
</dbReference>
<comment type="similarity">
    <text evidence="3">Belongs to the cytochrome P450 family.</text>
</comment>
<feature type="transmembrane region" description="Helical" evidence="22">
    <location>
        <begin position="870"/>
        <end position="890"/>
    </location>
</feature>
<dbReference type="Pfam" id="PF00005">
    <property type="entry name" value="ABC_tran"/>
    <property type="match status" value="1"/>
</dbReference>
<dbReference type="InterPro" id="IPR002403">
    <property type="entry name" value="Cyt_P450_E_grp-IV"/>
</dbReference>
<keyword evidence="8" id="KW-0547">Nucleotide-binding</keyword>
<evidence type="ECO:0000256" key="9">
    <source>
        <dbReference type="ARBA" id="ARBA00022840"/>
    </source>
</evidence>
<dbReference type="GO" id="GO:0005506">
    <property type="term" value="F:iron ion binding"/>
    <property type="evidence" value="ECO:0007669"/>
    <property type="project" value="InterPro"/>
</dbReference>
<evidence type="ECO:0000313" key="25">
    <source>
        <dbReference type="EMBL" id="QPG94023.1"/>
    </source>
</evidence>
<dbReference type="PANTHER" id="PTHR24221">
    <property type="entry name" value="ATP-BINDING CASSETTE SUB-FAMILY B"/>
    <property type="match status" value="1"/>
</dbReference>
<dbReference type="CDD" id="cd11040">
    <property type="entry name" value="CYP7_CYP8-like"/>
    <property type="match status" value="1"/>
</dbReference>
<dbReference type="FunFam" id="1.20.1560.10:FF:000004">
    <property type="entry name" value="ATP-binding cassette sub-family B member 7"/>
    <property type="match status" value="1"/>
</dbReference>
<comment type="cofactor">
    <cofactor evidence="1 20">
        <name>heme</name>
        <dbReference type="ChEBI" id="CHEBI:30413"/>
    </cofactor>
</comment>
<keyword evidence="7 20" id="KW-0479">Metal-binding</keyword>
<comment type="subunit">
    <text evidence="4">Homodimer.</text>
</comment>
<feature type="region of interest" description="Disordered" evidence="21">
    <location>
        <begin position="636"/>
        <end position="691"/>
    </location>
</feature>
<evidence type="ECO:0000256" key="17">
    <source>
        <dbReference type="ARBA" id="ARBA00024363"/>
    </source>
</evidence>
<dbReference type="GO" id="GO:0020037">
    <property type="term" value="F:heme binding"/>
    <property type="evidence" value="ECO:0007669"/>
    <property type="project" value="InterPro"/>
</dbReference>
<dbReference type="PANTHER" id="PTHR24221:SF402">
    <property type="entry name" value="IRON-SULFUR CLUSTERS TRANSPORTER ABCB7, MITOCHONDRIAL"/>
    <property type="match status" value="1"/>
</dbReference>
<dbReference type="InterPro" id="IPR001128">
    <property type="entry name" value="Cyt_P450"/>
</dbReference>
<feature type="domain" description="ABC transmembrane type-1" evidence="24">
    <location>
        <begin position="725"/>
        <end position="1013"/>
    </location>
</feature>
<evidence type="ECO:0000256" key="11">
    <source>
        <dbReference type="ARBA" id="ARBA00022967"/>
    </source>
</evidence>
<dbReference type="GO" id="GO:0016887">
    <property type="term" value="F:ATP hydrolysis activity"/>
    <property type="evidence" value="ECO:0007669"/>
    <property type="project" value="InterPro"/>
</dbReference>
<feature type="transmembrane region" description="Helical" evidence="22">
    <location>
        <begin position="837"/>
        <end position="864"/>
    </location>
</feature>
<dbReference type="InterPro" id="IPR036396">
    <property type="entry name" value="Cyt_P450_sf"/>
</dbReference>
<dbReference type="InterPro" id="IPR039421">
    <property type="entry name" value="Type_1_exporter"/>
</dbReference>
<dbReference type="InterPro" id="IPR017871">
    <property type="entry name" value="ABC_transporter-like_CS"/>
</dbReference>
<dbReference type="PRINTS" id="PR00465">
    <property type="entry name" value="EP450IV"/>
</dbReference>
<dbReference type="GO" id="GO:0140466">
    <property type="term" value="P:iron-sulfur cluster export from the mitochondrion"/>
    <property type="evidence" value="ECO:0007669"/>
    <property type="project" value="UniProtKB-ARBA"/>
</dbReference>
<keyword evidence="6 22" id="KW-0812">Transmembrane</keyword>
<evidence type="ECO:0000256" key="10">
    <source>
        <dbReference type="ARBA" id="ARBA00022946"/>
    </source>
</evidence>
<feature type="transmembrane region" description="Helical" evidence="22">
    <location>
        <begin position="755"/>
        <end position="776"/>
    </location>
</feature>
<evidence type="ECO:0000256" key="19">
    <source>
        <dbReference type="ARBA" id="ARBA00040792"/>
    </source>
</evidence>
<dbReference type="EMBL" id="CP031385">
    <property type="protein sequence ID" value="QPG94023.1"/>
    <property type="molecule type" value="Genomic_DNA"/>
</dbReference>
<keyword evidence="20" id="KW-0349">Heme</keyword>
<dbReference type="InterPro" id="IPR003593">
    <property type="entry name" value="AAA+_ATPase"/>
</dbReference>